<proteinExistence type="predicted"/>
<dbReference type="InterPro" id="IPR015032">
    <property type="entry name" value="ThsB__TIR-like_domain"/>
</dbReference>
<gene>
    <name evidence="2" type="ORF">EEW87_008220</name>
</gene>
<dbReference type="EMBL" id="CP044548">
    <property type="protein sequence ID" value="QFQ30309.2"/>
    <property type="molecule type" value="Genomic_DNA"/>
</dbReference>
<evidence type="ECO:0000313" key="2">
    <source>
        <dbReference type="EMBL" id="QFQ30309.2"/>
    </source>
</evidence>
<dbReference type="GeneID" id="59161145"/>
<reference evidence="2 3" key="1">
    <citation type="submission" date="2019-09" db="EMBL/GenBank/DDBJ databases">
        <title>Complete Genome Sequence of Janibacter melonis M714 with both human health impact and industrial applications.</title>
        <authorList>
            <person name="Jin M."/>
            <person name="Zhao Q.R."/>
        </authorList>
    </citation>
    <scope>NUCLEOTIDE SEQUENCE [LARGE SCALE GENOMIC DNA]</scope>
    <source>
        <strain evidence="2 3">M714</strain>
    </source>
</reference>
<feature type="domain" description="Thoeris protein ThsB TIR-like" evidence="1">
    <location>
        <begin position="10"/>
        <end position="105"/>
    </location>
</feature>
<dbReference type="Pfam" id="PF08937">
    <property type="entry name" value="ThsB_TIR"/>
    <property type="match status" value="1"/>
</dbReference>
<evidence type="ECO:0000313" key="3">
    <source>
        <dbReference type="Proteomes" id="UP000271708"/>
    </source>
</evidence>
<evidence type="ECO:0000259" key="1">
    <source>
        <dbReference type="Pfam" id="PF08937"/>
    </source>
</evidence>
<accession>A0A5P8FL29</accession>
<organism evidence="2 3">
    <name type="scientific">Janibacter melonis</name>
    <dbReference type="NCBI Taxonomy" id="262209"/>
    <lineage>
        <taxon>Bacteria</taxon>
        <taxon>Bacillati</taxon>
        <taxon>Actinomycetota</taxon>
        <taxon>Actinomycetes</taxon>
        <taxon>Micrococcales</taxon>
        <taxon>Intrasporangiaceae</taxon>
        <taxon>Janibacter</taxon>
    </lineage>
</organism>
<sequence>MPGTHNHNVFISHRHEDDALVSQLKDLLRRHGSEVRDSSVTTTTPNRAKAESYIKEILADRIQWAGKMIVVISPETKHHEWVSWEIAHANRFPDKRIIGVWAPGATGVDMPAELDEFADAVVPWDGPAIVAALEGADNWQGPDGTQVPPRSIKRLSC</sequence>
<dbReference type="Proteomes" id="UP000271708">
    <property type="component" value="Chromosome"/>
</dbReference>
<dbReference type="Gene3D" id="3.40.50.9200">
    <property type="entry name" value="Hypothetical protein MTH538"/>
    <property type="match status" value="1"/>
</dbReference>
<protein>
    <submittedName>
        <fullName evidence="2">TIR domain-containing protein</fullName>
    </submittedName>
</protein>
<dbReference type="KEGG" id="jme:EEW87_008220"/>
<dbReference type="RefSeq" id="WP_123091891.1">
    <property type="nucleotide sequence ID" value="NZ_CP044548.2"/>
</dbReference>
<dbReference type="SUPFAM" id="SSF52206">
    <property type="entry name" value="Hypothetical protein MTH538"/>
    <property type="match status" value="1"/>
</dbReference>
<dbReference type="AlphaFoldDB" id="A0A5P8FL29"/>
<name>A0A5P8FL29_9MICO</name>
<dbReference type="InterPro" id="IPR036490">
    <property type="entry name" value="ThsB_TIR-like_sf"/>
</dbReference>